<gene>
    <name evidence="1" type="ORF">GO608_15165</name>
</gene>
<sequence length="197" mass="21320">MMPSGCSGCMPAACCVQAFRPGREIAALREYLRLRERPVGYAASYIQHMQKALTFMNLQLHPVVSDIIGATGMRIIRAILGGERDPKVLAALRDGRCHSSIETIEAALVGNYPPEHLFVLKQPVALYDFYQKQITQCGPRDRVGPGTAVSRQGGAVRAPAQAALPEATNKPARLQCPAAAVSVVGADLMQFVPHRWG</sequence>
<dbReference type="Proteomes" id="UP000601990">
    <property type="component" value="Unassembled WGS sequence"/>
</dbReference>
<evidence type="ECO:0000313" key="2">
    <source>
        <dbReference type="Proteomes" id="UP000601990"/>
    </source>
</evidence>
<accession>A0ABX1N5W7</accession>
<organism evidence="1 2">
    <name type="scientific">Aromatoleum buckelii</name>
    <dbReference type="NCBI Taxonomy" id="200254"/>
    <lineage>
        <taxon>Bacteria</taxon>
        <taxon>Pseudomonadati</taxon>
        <taxon>Pseudomonadota</taxon>
        <taxon>Betaproteobacteria</taxon>
        <taxon>Rhodocyclales</taxon>
        <taxon>Rhodocyclaceae</taxon>
        <taxon>Aromatoleum</taxon>
    </lineage>
</organism>
<reference evidence="1" key="1">
    <citation type="submission" date="2019-12" db="EMBL/GenBank/DDBJ databases">
        <title>Comparative genomics gives insights into the taxonomy of the Azoarcus-Aromatoleum group and reveals separate origins of nif in the plant-associated Azoarcus and non-plant-associated Aromatoleum sub-groups.</title>
        <authorList>
            <person name="Lafos M."/>
            <person name="Maluk M."/>
            <person name="Batista M."/>
            <person name="Junghare M."/>
            <person name="Carmona M."/>
            <person name="Faoro H."/>
            <person name="Cruz L.M."/>
            <person name="Battistoni F."/>
            <person name="De Souza E."/>
            <person name="Pedrosa F."/>
            <person name="Chen W.-M."/>
            <person name="Poole P.S."/>
            <person name="Dixon R.A."/>
            <person name="James E.K."/>
        </authorList>
    </citation>
    <scope>NUCLEOTIDE SEQUENCE</scope>
    <source>
        <strain evidence="1">U120</strain>
    </source>
</reference>
<evidence type="ECO:0000313" key="1">
    <source>
        <dbReference type="EMBL" id="NMF94666.1"/>
    </source>
</evidence>
<comment type="caution">
    <text evidence="1">The sequence shown here is derived from an EMBL/GenBank/DDBJ whole genome shotgun (WGS) entry which is preliminary data.</text>
</comment>
<dbReference type="EMBL" id="WTVH01000034">
    <property type="protein sequence ID" value="NMF94666.1"/>
    <property type="molecule type" value="Genomic_DNA"/>
</dbReference>
<proteinExistence type="predicted"/>
<keyword evidence="2" id="KW-1185">Reference proteome</keyword>
<name>A0ABX1N5W7_9RHOO</name>
<protein>
    <submittedName>
        <fullName evidence="1">Uncharacterized protein</fullName>
    </submittedName>
</protein>